<dbReference type="EMBL" id="CP017075">
    <property type="protein sequence ID" value="AOR76561.1"/>
    <property type="molecule type" value="Genomic_DNA"/>
</dbReference>
<proteinExistence type="predicted"/>
<evidence type="ECO:0000313" key="1">
    <source>
        <dbReference type="EMBL" id="AOR76561.1"/>
    </source>
</evidence>
<dbReference type="AlphaFoldDB" id="A0A1D8A339"/>
<dbReference type="OrthoDB" id="564699at2"/>
<protein>
    <recommendedName>
        <fullName evidence="3">DUF2793 domain-containing protein</fullName>
    </recommendedName>
</protein>
<sequence>MASHTFPGIGLVGGRSAGEDGWAAEMNQNLLLTSALGQLSAKSRVTALPGSPTNGDIYIVPSGASTNPNQVAIRDSGAWTYFVPFAGLRAWVADEGVFYVWDGAAWIIVPGRVEVAGSFAGTVSSEAVVLRYVFTRTVSFKDEFAGSQARAGAAATGSTAFTILRGGSAIGTLTFSAAGTTGVFVSTGTGVVTFAAGDVLTVRGPSGADATLADLAITFLGLG</sequence>
<dbReference type="Proteomes" id="UP000094626">
    <property type="component" value="Chromosome"/>
</dbReference>
<dbReference type="InterPro" id="IPR021251">
    <property type="entry name" value="DUF2793"/>
</dbReference>
<evidence type="ECO:0000313" key="2">
    <source>
        <dbReference type="Proteomes" id="UP000094626"/>
    </source>
</evidence>
<dbReference type="Pfam" id="PF10983">
    <property type="entry name" value="DUF2793"/>
    <property type="match status" value="1"/>
</dbReference>
<name>A0A1D8A339_9SPHN</name>
<dbReference type="KEGG" id="nre:BES08_07225"/>
<gene>
    <name evidence="1" type="ORF">BES08_07225</name>
</gene>
<evidence type="ECO:0008006" key="3">
    <source>
        <dbReference type="Google" id="ProtNLM"/>
    </source>
</evidence>
<keyword evidence="2" id="KW-1185">Reference proteome</keyword>
<dbReference type="RefSeq" id="WP_069707972.1">
    <property type="nucleotide sequence ID" value="NZ_CP017075.1"/>
</dbReference>
<reference evidence="2" key="1">
    <citation type="journal article" date="2017" name="J. Biotechnol.">
        <title>Complete genome sequence of Novosphingobium resinovorum SA1, a versatile xenobiotic-degrading bacterium capable of utilizing sulfanilic acid.</title>
        <authorList>
            <person name="Hegedus B."/>
            <person name="Kos P.B."/>
            <person name="Balint B."/>
            <person name="Maroti G."/>
            <person name="Gan H.M."/>
            <person name="Perei K."/>
            <person name="Rakhely G."/>
        </authorList>
    </citation>
    <scope>NUCLEOTIDE SEQUENCE [LARGE SCALE GENOMIC DNA]</scope>
    <source>
        <strain evidence="2">SA1</strain>
    </source>
</reference>
<organism evidence="1 2">
    <name type="scientific">Novosphingobium resinovorum</name>
    <dbReference type="NCBI Taxonomy" id="158500"/>
    <lineage>
        <taxon>Bacteria</taxon>
        <taxon>Pseudomonadati</taxon>
        <taxon>Pseudomonadota</taxon>
        <taxon>Alphaproteobacteria</taxon>
        <taxon>Sphingomonadales</taxon>
        <taxon>Sphingomonadaceae</taxon>
        <taxon>Novosphingobium</taxon>
    </lineage>
</organism>
<accession>A0A1D8A339</accession>